<comment type="caution">
    <text evidence="4">The sequence shown here is derived from an EMBL/GenBank/DDBJ whole genome shotgun (WGS) entry which is preliminary data.</text>
</comment>
<evidence type="ECO:0000313" key="5">
    <source>
        <dbReference type="Proteomes" id="UP000251075"/>
    </source>
</evidence>
<dbReference type="Gene3D" id="6.10.340.10">
    <property type="match status" value="1"/>
</dbReference>
<dbReference type="Gene3D" id="3.30.450.40">
    <property type="match status" value="1"/>
</dbReference>
<reference evidence="4 5" key="1">
    <citation type="submission" date="2017-11" db="EMBL/GenBank/DDBJ databases">
        <title>Draft genome sequence of magnetotactic bacterium Magnetospirillum kuznetsovii LBB-42.</title>
        <authorList>
            <person name="Grouzdev D.S."/>
            <person name="Rysina M.S."/>
            <person name="Baslerov R.V."/>
            <person name="Koziaeva V."/>
        </authorList>
    </citation>
    <scope>NUCLEOTIDE SEQUENCE [LARGE SCALE GENOMIC DNA]</scope>
    <source>
        <strain evidence="4 5">LBB-42</strain>
    </source>
</reference>
<dbReference type="Proteomes" id="UP000251075">
    <property type="component" value="Unassembled WGS sequence"/>
</dbReference>
<dbReference type="PANTHER" id="PTHR43155:SF2">
    <property type="entry name" value="CYCLIC DI-GMP PHOSPHODIESTERASE PA4108"/>
    <property type="match status" value="1"/>
</dbReference>
<dbReference type="PANTHER" id="PTHR43155">
    <property type="entry name" value="CYCLIC DI-GMP PHOSPHODIESTERASE PA4108-RELATED"/>
    <property type="match status" value="1"/>
</dbReference>
<feature type="transmembrane region" description="Helical" evidence="1">
    <location>
        <begin position="12"/>
        <end position="36"/>
    </location>
</feature>
<dbReference type="Pfam" id="PF01590">
    <property type="entry name" value="GAF"/>
    <property type="match status" value="1"/>
</dbReference>
<keyword evidence="5" id="KW-1185">Reference proteome</keyword>
<evidence type="ECO:0000313" key="4">
    <source>
        <dbReference type="EMBL" id="RAU21967.1"/>
    </source>
</evidence>
<dbReference type="EMBL" id="PGTO01000006">
    <property type="protein sequence ID" value="RAU21967.1"/>
    <property type="molecule type" value="Genomic_DNA"/>
</dbReference>
<dbReference type="InterPro" id="IPR037522">
    <property type="entry name" value="HD_GYP_dom"/>
</dbReference>
<dbReference type="InterPro" id="IPR003607">
    <property type="entry name" value="HD/PDEase_dom"/>
</dbReference>
<dbReference type="InterPro" id="IPR029016">
    <property type="entry name" value="GAF-like_dom_sf"/>
</dbReference>
<dbReference type="OrthoDB" id="9802066at2"/>
<dbReference type="CDD" id="cd00077">
    <property type="entry name" value="HDc"/>
    <property type="match status" value="1"/>
</dbReference>
<sequence length="1005" mass="110055">MVMLKLRLGLQVSIVLVIAFVVACLTIATATSIYFASTQAAKDAARQLFAQVTARVVDRVDGQINDLLDLAGLGAALPFTAQPIRGDAVAHPLVPFMIRVLELNDGCYSLYVGHADGHFLQVIATRDDSRIIEAHKAPVGSQFIIRAITVGTDGVRRETWTFLDHGMAVMDGTIVKEAPTYDPRQRPWYGAAMANSLSTLSDAYLFSSLQEPGLTASQRLPDGSGVFGADITLRGLSGFVGRQTISAQGGVALIDQKNRLLTVTPSLISGSGKTIGPLATVSDIESPLLRALSSAPPGEAAALVKTSDGDEALTQITHWKDRNGQVIAIGVVSPFADFTGPIQEMQLRILKVAGLVLLIVVPLSTLFARRIANSVRHLVAEADKVRQFDFSGQTARASFIKEFHDLSEAFGLMKATIAGRSAELASAQKRLVRLVDLGIALSSERDTGKLMDMILLGAKELTNADGGTLYIRDENDLRFQIIRNDSLNIKMGGEGEPPPSLPPVSMLDADGRENHKNVVSHAVHSQVTVNIPDAYDEGSFDFSGTKAFDAKTGYHSTSFLTVPLKPRGGDVIGAVQLINARPEGSSEIVPFAPQIQRFVEALAAQAATALYNRELLDAQERLMDAMIQIIAGAIDAKSPYTGGHCERVPELSLMLAEEACKVTEGPLADFAFHTPEQWREFKIGAWLHDCGKVTTPEYVVDKATKLETIYNRIHEVRTRFEVLLRDARIEMLEAVAAGMPHDEAEAGFEARKAALIDDYAFIAECNLGGEFMAPDRVERLKSIATQTWMRHFDDRLGMSHEELRRYSDPVQSLPAEETLLADKVHHVIPRPANSAIFDPSYGFKTKIPENLYNMGELYNLAVGRGTLTEEERFKINEHIIQTIIMLKRMPFPKQLSRVVEYAGSHHETLLGTGYPCGLGSAELSVPSRITAIADIFEALTASDRPYKQPKTLSECVKILSFFKKDKHIDPDLFDLFLSSGVYRQYAERFLKPEQIDEVDIAKYLG</sequence>
<dbReference type="PROSITE" id="PS51257">
    <property type="entry name" value="PROKAR_LIPOPROTEIN"/>
    <property type="match status" value="1"/>
</dbReference>
<dbReference type="SMART" id="SM00065">
    <property type="entry name" value="GAF"/>
    <property type="match status" value="1"/>
</dbReference>
<dbReference type="InterPro" id="IPR029151">
    <property type="entry name" value="Sensor-like_sf"/>
</dbReference>
<dbReference type="SUPFAM" id="SSF55781">
    <property type="entry name" value="GAF domain-like"/>
    <property type="match status" value="1"/>
</dbReference>
<dbReference type="GO" id="GO:0008081">
    <property type="term" value="F:phosphoric diester hydrolase activity"/>
    <property type="evidence" value="ECO:0007669"/>
    <property type="project" value="UniProtKB-ARBA"/>
</dbReference>
<feature type="domain" description="HD-GYP" evidence="3">
    <location>
        <begin position="777"/>
        <end position="992"/>
    </location>
</feature>
<keyword evidence="1" id="KW-1133">Transmembrane helix</keyword>
<dbReference type="Pfam" id="PF13487">
    <property type="entry name" value="HD_5"/>
    <property type="match status" value="1"/>
</dbReference>
<accession>A0A364NYH7</accession>
<dbReference type="InterPro" id="IPR003660">
    <property type="entry name" value="HAMP_dom"/>
</dbReference>
<gene>
    <name evidence="4" type="ORF">CU669_09695</name>
</gene>
<dbReference type="PROSITE" id="PS51832">
    <property type="entry name" value="HD_GYP"/>
    <property type="match status" value="1"/>
</dbReference>
<dbReference type="SUPFAM" id="SSF103190">
    <property type="entry name" value="Sensory domain-like"/>
    <property type="match status" value="1"/>
</dbReference>
<name>A0A364NYH7_9PROT</name>
<dbReference type="InterPro" id="IPR003018">
    <property type="entry name" value="GAF"/>
</dbReference>
<dbReference type="PROSITE" id="PS50885">
    <property type="entry name" value="HAMP"/>
    <property type="match status" value="1"/>
</dbReference>
<evidence type="ECO:0000259" key="2">
    <source>
        <dbReference type="PROSITE" id="PS50885"/>
    </source>
</evidence>
<protein>
    <submittedName>
        <fullName evidence="4">Chemotaxis protein</fullName>
    </submittedName>
</protein>
<evidence type="ECO:0000259" key="3">
    <source>
        <dbReference type="PROSITE" id="PS51832"/>
    </source>
</evidence>
<dbReference type="Gene3D" id="1.10.3210.10">
    <property type="entry name" value="Hypothetical protein af1432"/>
    <property type="match status" value="2"/>
</dbReference>
<feature type="domain" description="HAMP" evidence="2">
    <location>
        <begin position="369"/>
        <end position="422"/>
    </location>
</feature>
<dbReference type="GO" id="GO:0016020">
    <property type="term" value="C:membrane"/>
    <property type="evidence" value="ECO:0007669"/>
    <property type="project" value="InterPro"/>
</dbReference>
<evidence type="ECO:0000256" key="1">
    <source>
        <dbReference type="SAM" id="Phobius"/>
    </source>
</evidence>
<dbReference type="SUPFAM" id="SSF109604">
    <property type="entry name" value="HD-domain/PDEase-like"/>
    <property type="match status" value="2"/>
</dbReference>
<dbReference type="Gene3D" id="3.30.450.20">
    <property type="entry name" value="PAS domain"/>
    <property type="match status" value="1"/>
</dbReference>
<dbReference type="AlphaFoldDB" id="A0A364NYH7"/>
<organism evidence="4 5">
    <name type="scientific">Paramagnetospirillum kuznetsovii</name>
    <dbReference type="NCBI Taxonomy" id="2053833"/>
    <lineage>
        <taxon>Bacteria</taxon>
        <taxon>Pseudomonadati</taxon>
        <taxon>Pseudomonadota</taxon>
        <taxon>Alphaproteobacteria</taxon>
        <taxon>Rhodospirillales</taxon>
        <taxon>Magnetospirillaceae</taxon>
        <taxon>Paramagnetospirillum</taxon>
    </lineage>
</organism>
<keyword evidence="1" id="KW-0472">Membrane</keyword>
<proteinExistence type="predicted"/>
<keyword evidence="1" id="KW-0812">Transmembrane</keyword>
<dbReference type="GO" id="GO:0007165">
    <property type="term" value="P:signal transduction"/>
    <property type="evidence" value="ECO:0007669"/>
    <property type="project" value="InterPro"/>
</dbReference>